<dbReference type="EMBL" id="CAUJNA010003206">
    <property type="protein sequence ID" value="CAJ1395696.1"/>
    <property type="molecule type" value="Genomic_DNA"/>
</dbReference>
<dbReference type="CDD" id="cd20071">
    <property type="entry name" value="SET_SMYD"/>
    <property type="match status" value="1"/>
</dbReference>
<dbReference type="PANTHER" id="PTHR47332">
    <property type="entry name" value="SET DOMAIN-CONTAINING PROTEIN 5"/>
    <property type="match status" value="1"/>
</dbReference>
<evidence type="ECO:0000313" key="4">
    <source>
        <dbReference type="Proteomes" id="UP001178507"/>
    </source>
</evidence>
<dbReference type="SMART" id="SM00317">
    <property type="entry name" value="SET"/>
    <property type="match status" value="1"/>
</dbReference>
<name>A0AA36IY16_9DINO</name>
<feature type="domain" description="SET" evidence="2">
    <location>
        <begin position="555"/>
        <end position="700"/>
    </location>
</feature>
<accession>A0AA36IY16</accession>
<comment type="caution">
    <text evidence="3">The sequence shown here is derived from an EMBL/GenBank/DDBJ whole genome shotgun (WGS) entry which is preliminary data.</text>
</comment>
<dbReference type="InterPro" id="IPR036259">
    <property type="entry name" value="MFS_trans_sf"/>
</dbReference>
<dbReference type="InterPro" id="IPR001214">
    <property type="entry name" value="SET_dom"/>
</dbReference>
<evidence type="ECO:0000313" key="3">
    <source>
        <dbReference type="EMBL" id="CAJ1395696.1"/>
    </source>
</evidence>
<dbReference type="PANTHER" id="PTHR47332:SF2">
    <property type="entry name" value="SET-6"/>
    <property type="match status" value="1"/>
</dbReference>
<dbReference type="Proteomes" id="UP001178507">
    <property type="component" value="Unassembled WGS sequence"/>
</dbReference>
<evidence type="ECO:0000259" key="2">
    <source>
        <dbReference type="PROSITE" id="PS50280"/>
    </source>
</evidence>
<sequence>MMSRQCQRIPFWSVVLLHNLSQILSGLIALDIIVAAMNNGEDVCNESSEVYDLAACESSVSHATRANAGFQFFGGIMSVLTIPMVGDAADRFGRKPLFVLALVLAEAPELIHSWCLAGAFAASSVRFLPQPLHLRIPCGLHSRPGGANANSLLALDQRLHCAKRSRQDLCAPVCLPKHGGHRCTSCCQTSQWEDSSAAAGGPTSGDPPNRLSEPVRGFLTESLPQRSPDRLGMSESWAAFATHWRNLPKVCAFKATRSIFLLGFVATGTGAATQSILLPFCKARFGLTSSTFAPLLTVETVSNGFVQLLITPRLARCCSLRCLFAVGLSVGGLNLLNLALAPSFRLMTGLASIAGFGSVGTPAFQTLTANFADQAGQASSLQSGAVLSALQGIQSLFLVLMPPVYQMIFSVCLSSGYAQAPFLLAALSQLICLMILLRFKASHTGLAIRSCAPGASLALYLKPDTPKQRDILSVGAVPNAMAALASPGFRTRAGSFPRPAREPPSARASALRLSSGSLCQSSLLAAAVGRRGVSGRAPRRRAIFQPEGQEEAWQSFIAVEELEGKGFGVVATRRLRRGELVLRERPLLGVPGSFEAVDLLNRTSLGQLEEDLQAALRQLSAELRRSFWALSDCHGDTKTAAGVALTNALHLGEGGGILPISARFNHSCVPNIQGTWADGCAEWRVLREVEEGEELCFSYVEPYQPQQERQRTLEQLFRFRCNCPACRAGESSDLRRLQLKDLLEALQLAALAEEVGQLARDLVPQMLELIDEELAGSPALKSKALHLGFLLALEAEEEDLAASMAGQAWQNAVLAYGPESDRAKMLEMCAEGDYHSADFEDALEMQTSDVALASPEALQSWLDG</sequence>
<feature type="transmembrane region" description="Helical" evidence="1">
    <location>
        <begin position="292"/>
        <end position="310"/>
    </location>
</feature>
<feature type="transmembrane region" description="Helical" evidence="1">
    <location>
        <begin position="322"/>
        <end position="344"/>
    </location>
</feature>
<protein>
    <recommendedName>
        <fullName evidence="2">SET domain-containing protein</fullName>
    </recommendedName>
</protein>
<dbReference type="SUPFAM" id="SSF103473">
    <property type="entry name" value="MFS general substrate transporter"/>
    <property type="match status" value="1"/>
</dbReference>
<dbReference type="SUPFAM" id="SSF82199">
    <property type="entry name" value="SET domain"/>
    <property type="match status" value="1"/>
</dbReference>
<organism evidence="3 4">
    <name type="scientific">Effrenium voratum</name>
    <dbReference type="NCBI Taxonomy" id="2562239"/>
    <lineage>
        <taxon>Eukaryota</taxon>
        <taxon>Sar</taxon>
        <taxon>Alveolata</taxon>
        <taxon>Dinophyceae</taxon>
        <taxon>Suessiales</taxon>
        <taxon>Symbiodiniaceae</taxon>
        <taxon>Effrenium</taxon>
    </lineage>
</organism>
<dbReference type="AlphaFoldDB" id="A0AA36IY16"/>
<dbReference type="InterPro" id="IPR053185">
    <property type="entry name" value="SET_domain_protein"/>
</dbReference>
<dbReference type="InterPro" id="IPR046341">
    <property type="entry name" value="SET_dom_sf"/>
</dbReference>
<keyword evidence="1" id="KW-0472">Membrane</keyword>
<gene>
    <name evidence="3" type="ORF">EVOR1521_LOCUS20073</name>
</gene>
<dbReference type="Gene3D" id="2.170.270.10">
    <property type="entry name" value="SET domain"/>
    <property type="match status" value="1"/>
</dbReference>
<reference evidence="3" key="1">
    <citation type="submission" date="2023-08" db="EMBL/GenBank/DDBJ databases">
        <authorList>
            <person name="Chen Y."/>
            <person name="Shah S."/>
            <person name="Dougan E. K."/>
            <person name="Thang M."/>
            <person name="Chan C."/>
        </authorList>
    </citation>
    <scope>NUCLEOTIDE SEQUENCE</scope>
</reference>
<dbReference type="Gene3D" id="1.20.1250.20">
    <property type="entry name" value="MFS general substrate transporter like domains"/>
    <property type="match status" value="1"/>
</dbReference>
<keyword evidence="4" id="KW-1185">Reference proteome</keyword>
<keyword evidence="1" id="KW-0812">Transmembrane</keyword>
<proteinExistence type="predicted"/>
<dbReference type="PROSITE" id="PS50280">
    <property type="entry name" value="SET"/>
    <property type="match status" value="1"/>
</dbReference>
<dbReference type="Pfam" id="PF00856">
    <property type="entry name" value="SET"/>
    <property type="match status" value="1"/>
</dbReference>
<feature type="transmembrane region" description="Helical" evidence="1">
    <location>
        <begin position="68"/>
        <end position="86"/>
    </location>
</feature>
<keyword evidence="1" id="KW-1133">Transmembrane helix</keyword>
<feature type="transmembrane region" description="Helical" evidence="1">
    <location>
        <begin position="259"/>
        <end position="280"/>
    </location>
</feature>
<evidence type="ECO:0000256" key="1">
    <source>
        <dbReference type="SAM" id="Phobius"/>
    </source>
</evidence>
<feature type="transmembrane region" description="Helical" evidence="1">
    <location>
        <begin position="12"/>
        <end position="37"/>
    </location>
</feature>